<keyword evidence="9" id="KW-1185">Reference proteome</keyword>
<evidence type="ECO:0000313" key="8">
    <source>
        <dbReference type="EMBL" id="KAG0690490.1"/>
    </source>
</evidence>
<keyword evidence="4 6" id="KW-0067">ATP-binding</keyword>
<dbReference type="PROSITE" id="PS00183">
    <property type="entry name" value="UBC_1"/>
    <property type="match status" value="1"/>
</dbReference>
<keyword evidence="1" id="KW-0808">Transferase</keyword>
<gene>
    <name evidence="8" type="ORF">C6P40_002735</name>
</gene>
<evidence type="ECO:0000313" key="9">
    <source>
        <dbReference type="Proteomes" id="UP000697127"/>
    </source>
</evidence>
<dbReference type="GO" id="GO:0016740">
    <property type="term" value="F:transferase activity"/>
    <property type="evidence" value="ECO:0007669"/>
    <property type="project" value="UniProtKB-KW"/>
</dbReference>
<feature type="domain" description="UBC core" evidence="7">
    <location>
        <begin position="2"/>
        <end position="167"/>
    </location>
</feature>
<dbReference type="EMBL" id="PUHW01000030">
    <property type="protein sequence ID" value="KAG0690490.1"/>
    <property type="molecule type" value="Genomic_DNA"/>
</dbReference>
<feature type="active site" description="Glycyl thioester intermediate" evidence="5">
    <location>
        <position position="105"/>
    </location>
</feature>
<dbReference type="PANTHER" id="PTHR24067">
    <property type="entry name" value="UBIQUITIN-CONJUGATING ENZYME E2"/>
    <property type="match status" value="1"/>
</dbReference>
<sequence length="167" mass="19449">MTSQRRLLKELHDSSNLPESILYLHPIDESNLYIWNCIIHPENSSNSYYKNGYFQLKIKIPQNYPIDPPIISFLIDKNKIDKNKNFKICTNIPHCNIDFKTGEICLDILKKNIWSPAWTLKSAIQAILILLDNQEPDSPLNVDMANLFRLNDKKAIESIINFYINNT</sequence>
<dbReference type="InterPro" id="IPR000608">
    <property type="entry name" value="UBC"/>
</dbReference>
<evidence type="ECO:0000256" key="3">
    <source>
        <dbReference type="ARBA" id="ARBA00022786"/>
    </source>
</evidence>
<dbReference type="CDD" id="cd23812">
    <property type="entry name" value="UBCc_ScPEX4-like"/>
    <property type="match status" value="1"/>
</dbReference>
<dbReference type="SUPFAM" id="SSF54495">
    <property type="entry name" value="UBC-like"/>
    <property type="match status" value="1"/>
</dbReference>
<accession>A0A9P6WP04</accession>
<comment type="caution">
    <text evidence="8">The sequence shown here is derived from an EMBL/GenBank/DDBJ whole genome shotgun (WGS) entry which is preliminary data.</text>
</comment>
<evidence type="ECO:0000256" key="1">
    <source>
        <dbReference type="ARBA" id="ARBA00022679"/>
    </source>
</evidence>
<evidence type="ECO:0000256" key="4">
    <source>
        <dbReference type="ARBA" id="ARBA00022840"/>
    </source>
</evidence>
<dbReference type="AlphaFoldDB" id="A0A9P6WP04"/>
<comment type="similarity">
    <text evidence="6">Belongs to the ubiquitin-conjugating enzyme family.</text>
</comment>
<evidence type="ECO:0000256" key="2">
    <source>
        <dbReference type="ARBA" id="ARBA00022741"/>
    </source>
</evidence>
<dbReference type="InterPro" id="IPR023313">
    <property type="entry name" value="UBQ-conjugating_AS"/>
</dbReference>
<protein>
    <recommendedName>
        <fullName evidence="7">UBC core domain-containing protein</fullName>
    </recommendedName>
</protein>
<evidence type="ECO:0000256" key="5">
    <source>
        <dbReference type="PROSITE-ProRule" id="PRU10133"/>
    </source>
</evidence>
<dbReference type="Pfam" id="PF00179">
    <property type="entry name" value="UQ_con"/>
    <property type="match status" value="1"/>
</dbReference>
<dbReference type="SMART" id="SM00212">
    <property type="entry name" value="UBCc"/>
    <property type="match status" value="1"/>
</dbReference>
<organism evidence="8 9">
    <name type="scientific">Pichia californica</name>
    <dbReference type="NCBI Taxonomy" id="460514"/>
    <lineage>
        <taxon>Eukaryota</taxon>
        <taxon>Fungi</taxon>
        <taxon>Dikarya</taxon>
        <taxon>Ascomycota</taxon>
        <taxon>Saccharomycotina</taxon>
        <taxon>Pichiomycetes</taxon>
        <taxon>Pichiales</taxon>
        <taxon>Pichiaceae</taxon>
        <taxon>Pichia</taxon>
    </lineage>
</organism>
<name>A0A9P6WP04_9ASCO</name>
<dbReference type="PROSITE" id="PS50127">
    <property type="entry name" value="UBC_2"/>
    <property type="match status" value="1"/>
</dbReference>
<dbReference type="OrthoDB" id="9973183at2759"/>
<keyword evidence="3 6" id="KW-0833">Ubl conjugation pathway</keyword>
<dbReference type="InterPro" id="IPR050113">
    <property type="entry name" value="Ub_conjugating_enzyme"/>
</dbReference>
<dbReference type="InterPro" id="IPR016135">
    <property type="entry name" value="UBQ-conjugating_enzyme/RWD"/>
</dbReference>
<dbReference type="Proteomes" id="UP000697127">
    <property type="component" value="Unassembled WGS sequence"/>
</dbReference>
<reference evidence="8" key="1">
    <citation type="submission" date="2020-11" db="EMBL/GenBank/DDBJ databases">
        <title>Kefir isolates.</title>
        <authorList>
            <person name="Marcisauskas S."/>
            <person name="Kim Y."/>
            <person name="Blasche S."/>
        </authorList>
    </citation>
    <scope>NUCLEOTIDE SEQUENCE</scope>
    <source>
        <strain evidence="8">Olga-1</strain>
    </source>
</reference>
<dbReference type="GO" id="GO:0005524">
    <property type="term" value="F:ATP binding"/>
    <property type="evidence" value="ECO:0007669"/>
    <property type="project" value="UniProtKB-UniRule"/>
</dbReference>
<proteinExistence type="inferred from homology"/>
<keyword evidence="2 6" id="KW-0547">Nucleotide-binding</keyword>
<dbReference type="Gene3D" id="3.10.110.10">
    <property type="entry name" value="Ubiquitin Conjugating Enzyme"/>
    <property type="match status" value="1"/>
</dbReference>
<evidence type="ECO:0000256" key="6">
    <source>
        <dbReference type="RuleBase" id="RU362109"/>
    </source>
</evidence>
<evidence type="ECO:0000259" key="7">
    <source>
        <dbReference type="PROSITE" id="PS50127"/>
    </source>
</evidence>